<protein>
    <submittedName>
        <fullName evidence="7">Efflux transporter, RND family, MFP subunit</fullName>
    </submittedName>
</protein>
<dbReference type="InterPro" id="IPR058626">
    <property type="entry name" value="MdtA-like_b-barrel"/>
</dbReference>
<dbReference type="HOGENOM" id="CLU_018816_2_1_0"/>
<feature type="domain" description="Multidrug resistance protein MdtA-like alpha-helical hairpin" evidence="3">
    <location>
        <begin position="129"/>
        <end position="192"/>
    </location>
</feature>
<dbReference type="OrthoDB" id="9801814at2"/>
<dbReference type="Pfam" id="PF25967">
    <property type="entry name" value="RND-MFP_C"/>
    <property type="match status" value="1"/>
</dbReference>
<dbReference type="InterPro" id="IPR058624">
    <property type="entry name" value="MdtA-like_HH"/>
</dbReference>
<accession>B1ZYJ3</accession>
<dbReference type="Pfam" id="PF25876">
    <property type="entry name" value="HH_MFP_RND"/>
    <property type="match status" value="1"/>
</dbReference>
<dbReference type="GO" id="GO:0005886">
    <property type="term" value="C:plasma membrane"/>
    <property type="evidence" value="ECO:0007669"/>
    <property type="project" value="TreeGrafter"/>
</dbReference>
<evidence type="ECO:0000259" key="4">
    <source>
        <dbReference type="Pfam" id="PF25917"/>
    </source>
</evidence>
<comment type="subcellular location">
    <subcellularLocation>
        <location evidence="1">Cell envelope</location>
    </subcellularLocation>
</comment>
<dbReference type="GO" id="GO:0046677">
    <property type="term" value="P:response to antibiotic"/>
    <property type="evidence" value="ECO:0007669"/>
    <property type="project" value="TreeGrafter"/>
</dbReference>
<feature type="domain" description="Multidrug resistance protein MdtA-like beta-barrel" evidence="5">
    <location>
        <begin position="256"/>
        <end position="320"/>
    </location>
</feature>
<dbReference type="InterPro" id="IPR058625">
    <property type="entry name" value="MdtA-like_BSH"/>
</dbReference>
<keyword evidence="8" id="KW-1185">Reference proteome</keyword>
<dbReference type="Gene3D" id="1.10.287.470">
    <property type="entry name" value="Helix hairpin bin"/>
    <property type="match status" value="1"/>
</dbReference>
<feature type="domain" description="Multidrug resistance protein MdtA-like barrel-sandwich hybrid" evidence="4">
    <location>
        <begin position="82"/>
        <end position="216"/>
    </location>
</feature>
<evidence type="ECO:0000259" key="5">
    <source>
        <dbReference type="Pfam" id="PF25944"/>
    </source>
</evidence>
<dbReference type="Pfam" id="PF25944">
    <property type="entry name" value="Beta-barrel_RND"/>
    <property type="match status" value="1"/>
</dbReference>
<dbReference type="KEGG" id="ote:Oter_3814"/>
<dbReference type="EMBL" id="CP001032">
    <property type="protein sequence ID" value="ACB77089.1"/>
    <property type="molecule type" value="Genomic_DNA"/>
</dbReference>
<comment type="similarity">
    <text evidence="2">Belongs to the membrane fusion protein (MFP) (TC 8.A.1) family.</text>
</comment>
<gene>
    <name evidence="7" type="ordered locus">Oter_3814</name>
</gene>
<dbReference type="PANTHER" id="PTHR30158">
    <property type="entry name" value="ACRA/E-RELATED COMPONENT OF DRUG EFFLUX TRANSPORTER"/>
    <property type="match status" value="1"/>
</dbReference>
<dbReference type="GO" id="GO:0022857">
    <property type="term" value="F:transmembrane transporter activity"/>
    <property type="evidence" value="ECO:0007669"/>
    <property type="project" value="InterPro"/>
</dbReference>
<dbReference type="Gene3D" id="2.40.30.170">
    <property type="match status" value="1"/>
</dbReference>
<evidence type="ECO:0000313" key="7">
    <source>
        <dbReference type="EMBL" id="ACB77089.1"/>
    </source>
</evidence>
<dbReference type="Proteomes" id="UP000007013">
    <property type="component" value="Chromosome"/>
</dbReference>
<dbReference type="STRING" id="452637.Oter_3814"/>
<sequence length="414" mass="44584">MSTASSTRSRPLPLRLRRPAFIIPTVLLGAALATYAVTHLTASEQAQAAPSAPPPPKVTVAPVERQLVTDYEELTGRVDSIETVDLRARVSGHIQDVRFQAGEIVHRGDVLFTIDPRWYRAEFDLALARADQARAQAEVADSEARRANELLAVAAVSTEEAEARRTRAHVARAAVASAEAALATARLNLEHTEVRAPIDGRISRALVTAGNLISGAPGGATLLATIVSTGEAYVYADIDESTLLKFNRLLRENRLALENGRVPVEMQLADESGYPRRGYIESTDNRLNPATGSLALRLVFANRDQALVPGLFARVRVPVGAPRPSLLVSERAIGTDQSQKFVLAVAADNKAVYRSVKLGGSFHDKRVIQSGLEPGDRVIVNGLQRVRPGMTVQPELLAAEATTQNANANRLASR</sequence>
<evidence type="ECO:0000259" key="6">
    <source>
        <dbReference type="Pfam" id="PF25967"/>
    </source>
</evidence>
<dbReference type="InterPro" id="IPR006143">
    <property type="entry name" value="RND_pump_MFP"/>
</dbReference>
<dbReference type="Gene3D" id="2.40.50.100">
    <property type="match status" value="1"/>
</dbReference>
<evidence type="ECO:0000256" key="2">
    <source>
        <dbReference type="ARBA" id="ARBA00009477"/>
    </source>
</evidence>
<dbReference type="RefSeq" id="WP_012376618.1">
    <property type="nucleotide sequence ID" value="NC_010571.1"/>
</dbReference>
<dbReference type="SUPFAM" id="SSF111369">
    <property type="entry name" value="HlyD-like secretion proteins"/>
    <property type="match status" value="1"/>
</dbReference>
<dbReference type="PANTHER" id="PTHR30158:SF10">
    <property type="entry name" value="CATION EFFLUX PUMP"/>
    <property type="match status" value="1"/>
</dbReference>
<evidence type="ECO:0000259" key="3">
    <source>
        <dbReference type="Pfam" id="PF25876"/>
    </source>
</evidence>
<dbReference type="Gene3D" id="2.40.420.20">
    <property type="match status" value="1"/>
</dbReference>
<proteinExistence type="inferred from homology"/>
<evidence type="ECO:0000313" key="8">
    <source>
        <dbReference type="Proteomes" id="UP000007013"/>
    </source>
</evidence>
<dbReference type="AlphaFoldDB" id="B1ZYJ3"/>
<evidence type="ECO:0000256" key="1">
    <source>
        <dbReference type="ARBA" id="ARBA00004196"/>
    </source>
</evidence>
<dbReference type="eggNOG" id="COG0845">
    <property type="taxonomic scope" value="Bacteria"/>
</dbReference>
<dbReference type="InterPro" id="IPR058627">
    <property type="entry name" value="MdtA-like_C"/>
</dbReference>
<organism evidence="7 8">
    <name type="scientific">Opitutus terrae (strain DSM 11246 / JCM 15787 / PB90-1)</name>
    <dbReference type="NCBI Taxonomy" id="452637"/>
    <lineage>
        <taxon>Bacteria</taxon>
        <taxon>Pseudomonadati</taxon>
        <taxon>Verrucomicrobiota</taxon>
        <taxon>Opitutia</taxon>
        <taxon>Opitutales</taxon>
        <taxon>Opitutaceae</taxon>
        <taxon>Opitutus</taxon>
    </lineage>
</organism>
<name>B1ZYJ3_OPITP</name>
<reference evidence="7 8" key="1">
    <citation type="journal article" date="2011" name="J. Bacteriol.">
        <title>Genome sequence of the verrucomicrobium Opitutus terrae PB90-1, an abundant inhabitant of rice paddy soil ecosystems.</title>
        <authorList>
            <person name="van Passel M.W."/>
            <person name="Kant R."/>
            <person name="Palva A."/>
            <person name="Copeland A."/>
            <person name="Lucas S."/>
            <person name="Lapidus A."/>
            <person name="Glavina del Rio T."/>
            <person name="Pitluck S."/>
            <person name="Goltsman E."/>
            <person name="Clum A."/>
            <person name="Sun H."/>
            <person name="Schmutz J."/>
            <person name="Larimer F.W."/>
            <person name="Land M.L."/>
            <person name="Hauser L."/>
            <person name="Kyrpides N."/>
            <person name="Mikhailova N."/>
            <person name="Richardson P.P."/>
            <person name="Janssen P.H."/>
            <person name="de Vos W.M."/>
            <person name="Smidt H."/>
        </authorList>
    </citation>
    <scope>NUCLEOTIDE SEQUENCE [LARGE SCALE GENOMIC DNA]</scope>
    <source>
        <strain evidence="8">DSM 11246 / JCM 15787 / PB90-1</strain>
    </source>
</reference>
<dbReference type="FunFam" id="2.40.420.20:FF:000001">
    <property type="entry name" value="Efflux RND transporter periplasmic adaptor subunit"/>
    <property type="match status" value="1"/>
</dbReference>
<dbReference type="NCBIfam" id="TIGR01730">
    <property type="entry name" value="RND_mfp"/>
    <property type="match status" value="1"/>
</dbReference>
<dbReference type="GO" id="GO:0030313">
    <property type="term" value="C:cell envelope"/>
    <property type="evidence" value="ECO:0007669"/>
    <property type="project" value="UniProtKB-SubCell"/>
</dbReference>
<feature type="domain" description="Multidrug resistance protein MdtA-like C-terminal permuted SH3" evidence="6">
    <location>
        <begin position="330"/>
        <end position="385"/>
    </location>
</feature>
<dbReference type="Pfam" id="PF25917">
    <property type="entry name" value="BSH_RND"/>
    <property type="match status" value="1"/>
</dbReference>